<proteinExistence type="predicted"/>
<dbReference type="KEGG" id="mam:Mesau_00724"/>
<reference evidence="3" key="1">
    <citation type="submission" date="2012-02" db="EMBL/GenBank/DDBJ databases">
        <title>Complete sequence of Mesorhizobium australicum WSM2073.</title>
        <authorList>
            <person name="Lucas S."/>
            <person name="Han J."/>
            <person name="Lapidus A."/>
            <person name="Cheng J.-F."/>
            <person name="Goodwin L."/>
            <person name="Pitluck S."/>
            <person name="Peters L."/>
            <person name="Gu W."/>
            <person name="Detter J.C."/>
            <person name="Han C."/>
            <person name="Tapia R."/>
            <person name="Land M."/>
            <person name="Hauser L."/>
            <person name="Kyrpides N."/>
            <person name="Ivanova N."/>
            <person name="Pagani I."/>
            <person name="Reeve W.G."/>
            <person name="Howieson J.G."/>
            <person name="Tiwari R.P."/>
            <person name="O'Hara G.W."/>
            <person name="Atkins C.A."/>
            <person name="Ronson C.W."/>
            <person name="Nandasena K.G."/>
            <person name="Woyke T."/>
        </authorList>
    </citation>
    <scope>NUCLEOTIDE SEQUENCE [LARGE SCALE GENOMIC DNA]</scope>
    <source>
        <strain evidence="3">LMG 24608 / HAMBI 3006 / WSM2073</strain>
    </source>
</reference>
<dbReference type="Proteomes" id="UP000010998">
    <property type="component" value="Chromosome"/>
</dbReference>
<sequence>MDQRITVGGSEDEDVGRDRPFNPHRFAASENSKGIVREAIGLLSTYEDRFGLRRNKRRPRDQETFEQTVEAILSDLIHGQLVGGSGIFVTRSNRVLGAKSRYRPAVYSKAFPAILDLLSKPEMAYVEQDIAADVQGASRSTVIRPGQRLLDRIAEHEVDLDDLDTHQTGETIILKRLKDRADFWDDGERLDYPDDGATDGYRTQMAEINQWLHEADLKFDWIGIAWPHTPIALRDRRLRRVFTQGRFDRGGRLFGGFWQQLRKDERQTGLRISGEKAVELDYGQAGARILYGMAGHKPTSDDLYHLWGYVQQRDGIKRVMSAMIFAEKPLERFPQDTRKLFRRGDKIAEVVAAIEQKHELIRDRFHRGLGHDVQFIESQIMVEVLRIMKARGITALPIHDAVMVPASAAATAREVMLSVFRRMTGVEGIVTQSGGEAL</sequence>
<dbReference type="eggNOG" id="ENOG50335X0">
    <property type="taxonomic scope" value="Bacteria"/>
</dbReference>
<feature type="region of interest" description="Disordered" evidence="1">
    <location>
        <begin position="1"/>
        <end position="26"/>
    </location>
</feature>
<dbReference type="GeneID" id="90988251"/>
<dbReference type="RefSeq" id="WP_015314682.1">
    <property type="nucleotide sequence ID" value="NC_019973.1"/>
</dbReference>
<dbReference type="AlphaFoldDB" id="L0KFB1"/>
<dbReference type="HOGENOM" id="CLU_038467_0_0_5"/>
<accession>L0KFB1</accession>
<keyword evidence="3" id="KW-1185">Reference proteome</keyword>
<gene>
    <name evidence="2" type="ordered locus">Mesau_00724</name>
</gene>
<dbReference type="EMBL" id="CP003358">
    <property type="protein sequence ID" value="AGB43210.1"/>
    <property type="molecule type" value="Genomic_DNA"/>
</dbReference>
<name>L0KFB1_MESAW</name>
<evidence type="ECO:0000313" key="2">
    <source>
        <dbReference type="EMBL" id="AGB43210.1"/>
    </source>
</evidence>
<dbReference type="STRING" id="754035.Mesau_00724"/>
<dbReference type="OrthoDB" id="7059994at2"/>
<protein>
    <recommendedName>
        <fullName evidence="4">DNA-directed RNA polymerase</fullName>
    </recommendedName>
</protein>
<evidence type="ECO:0008006" key="4">
    <source>
        <dbReference type="Google" id="ProtNLM"/>
    </source>
</evidence>
<organism evidence="2 3">
    <name type="scientific">Mesorhizobium australicum (strain HAMBI 3006 / LMG 24608 / WSM2073)</name>
    <dbReference type="NCBI Taxonomy" id="754035"/>
    <lineage>
        <taxon>Bacteria</taxon>
        <taxon>Pseudomonadati</taxon>
        <taxon>Pseudomonadota</taxon>
        <taxon>Alphaproteobacteria</taxon>
        <taxon>Hyphomicrobiales</taxon>
        <taxon>Phyllobacteriaceae</taxon>
        <taxon>Mesorhizobium</taxon>
    </lineage>
</organism>
<evidence type="ECO:0000256" key="1">
    <source>
        <dbReference type="SAM" id="MobiDB-lite"/>
    </source>
</evidence>
<evidence type="ECO:0000313" key="3">
    <source>
        <dbReference type="Proteomes" id="UP000010998"/>
    </source>
</evidence>